<dbReference type="RefSeq" id="WP_247380020.1">
    <property type="nucleotide sequence ID" value="NZ_JALLGV010000007.1"/>
</dbReference>
<dbReference type="PANTHER" id="PTHR34236">
    <property type="entry name" value="DIMETHYL SULFOXIDE REDUCTASE TRANSCRIPTIONAL ACTIVATOR"/>
    <property type="match status" value="1"/>
</dbReference>
<evidence type="ECO:0000313" key="5">
    <source>
        <dbReference type="Proteomes" id="UP001597119"/>
    </source>
</evidence>
<dbReference type="PANTHER" id="PTHR34236:SF1">
    <property type="entry name" value="DIMETHYL SULFOXIDE REDUCTASE TRANSCRIPTIONAL ACTIVATOR"/>
    <property type="match status" value="1"/>
</dbReference>
<keyword evidence="2" id="KW-0804">Transcription</keyword>
<evidence type="ECO:0000256" key="2">
    <source>
        <dbReference type="ARBA" id="ARBA00023163"/>
    </source>
</evidence>
<keyword evidence="1" id="KW-0805">Transcription regulation</keyword>
<protein>
    <submittedName>
        <fullName evidence="4">Helix-turn-helix domain-containing protein</fullName>
    </submittedName>
</protein>
<name>A0ABD6CAE4_9EURY</name>
<dbReference type="InterPro" id="IPR007050">
    <property type="entry name" value="HTH_bacterioopsin"/>
</dbReference>
<comment type="caution">
    <text evidence="4">The sequence shown here is derived from an EMBL/GenBank/DDBJ whole genome shotgun (WGS) entry which is preliminary data.</text>
</comment>
<feature type="domain" description="HTH bat-type" evidence="3">
    <location>
        <begin position="165"/>
        <end position="217"/>
    </location>
</feature>
<dbReference type="Pfam" id="PF04967">
    <property type="entry name" value="HTH_10"/>
    <property type="match status" value="1"/>
</dbReference>
<evidence type="ECO:0000256" key="1">
    <source>
        <dbReference type="ARBA" id="ARBA00023015"/>
    </source>
</evidence>
<gene>
    <name evidence="4" type="ORF">ACFR9U_04980</name>
</gene>
<keyword evidence="5" id="KW-1185">Reference proteome</keyword>
<evidence type="ECO:0000259" key="3">
    <source>
        <dbReference type="Pfam" id="PF04967"/>
    </source>
</evidence>
<organism evidence="4 5">
    <name type="scientific">Halorientalis brevis</name>
    <dbReference type="NCBI Taxonomy" id="1126241"/>
    <lineage>
        <taxon>Archaea</taxon>
        <taxon>Methanobacteriati</taxon>
        <taxon>Methanobacteriota</taxon>
        <taxon>Stenosarchaea group</taxon>
        <taxon>Halobacteria</taxon>
        <taxon>Halobacteriales</taxon>
        <taxon>Haloarculaceae</taxon>
        <taxon>Halorientalis</taxon>
    </lineage>
</organism>
<reference evidence="4 5" key="1">
    <citation type="journal article" date="2019" name="Int. J. Syst. Evol. Microbiol.">
        <title>The Global Catalogue of Microorganisms (GCM) 10K type strain sequencing project: providing services to taxonomists for standard genome sequencing and annotation.</title>
        <authorList>
            <consortium name="The Broad Institute Genomics Platform"/>
            <consortium name="The Broad Institute Genome Sequencing Center for Infectious Disease"/>
            <person name="Wu L."/>
            <person name="Ma J."/>
        </authorList>
    </citation>
    <scope>NUCLEOTIDE SEQUENCE [LARGE SCALE GENOMIC DNA]</scope>
    <source>
        <strain evidence="4 5">CGMCC 1.12125</strain>
    </source>
</reference>
<dbReference type="EMBL" id="JBHUDJ010000002">
    <property type="protein sequence ID" value="MFD1586324.1"/>
    <property type="molecule type" value="Genomic_DNA"/>
</dbReference>
<sequence>MGLLAEYKIGFQHLPLVDVAAAVPAMTLELRVGQPNQGAPPPFFVRATGESFRALEREFETTPFVDEYARLTRDGDTRQYQVLPTASMADQLDDRVDDFPRLQALATNRSVVEQISVQPDGWVQQRWFADRDAFLDYSAFWRENASFSLFRLTESDANGNPPTGLTDRQREALLTAYEMGYFDIPRTTSLDAVADEIGISAPALSERLRRAHAHLIEEVVAPVGYINGFTG</sequence>
<accession>A0ABD6CAE4</accession>
<dbReference type="Proteomes" id="UP001597119">
    <property type="component" value="Unassembled WGS sequence"/>
</dbReference>
<proteinExistence type="predicted"/>
<dbReference type="AlphaFoldDB" id="A0ABD6CAE4"/>
<evidence type="ECO:0000313" key="4">
    <source>
        <dbReference type="EMBL" id="MFD1586324.1"/>
    </source>
</evidence>